<sequence length="203" mass="22647">MEDMIAKLLKGVEATNMGVTKVNNDLSLINQLVDSHSTAIKQLEQQLSQLSAAFNQRKAGTLPSDTVQNPRNDGSCMAITTRSGKVLENPSKGKQVVDDIAEYVSEADCDDAVEAEESVHDVTPTCQQPEKSDNQKHDKREVVEKMIPLPLPTFPQRLKKKADDTPEKVDNQKQYKEEVVEKTIPLPPLPFPQRLKKKADDTR</sequence>
<gene>
    <name evidence="2" type="ORF">CQW23_07732</name>
</gene>
<reference evidence="2 3" key="1">
    <citation type="journal article" date="2017" name="Genome Biol.">
        <title>New reference genome sequences of hot pepper reveal the massive evolution of plant disease-resistance genes by retroduplication.</title>
        <authorList>
            <person name="Kim S."/>
            <person name="Park J."/>
            <person name="Yeom S.I."/>
            <person name="Kim Y.M."/>
            <person name="Seo E."/>
            <person name="Kim K.T."/>
            <person name="Kim M.S."/>
            <person name="Lee J.M."/>
            <person name="Cheong K."/>
            <person name="Shin H.S."/>
            <person name="Kim S.B."/>
            <person name="Han K."/>
            <person name="Lee J."/>
            <person name="Park M."/>
            <person name="Lee H.A."/>
            <person name="Lee H.Y."/>
            <person name="Lee Y."/>
            <person name="Oh S."/>
            <person name="Lee J.H."/>
            <person name="Choi E."/>
            <person name="Choi E."/>
            <person name="Lee S.E."/>
            <person name="Jeon J."/>
            <person name="Kim H."/>
            <person name="Choi G."/>
            <person name="Song H."/>
            <person name="Lee J."/>
            <person name="Lee S.C."/>
            <person name="Kwon J.K."/>
            <person name="Lee H.Y."/>
            <person name="Koo N."/>
            <person name="Hong Y."/>
            <person name="Kim R.W."/>
            <person name="Kang W.H."/>
            <person name="Huh J.H."/>
            <person name="Kang B.C."/>
            <person name="Yang T.J."/>
            <person name="Lee Y.H."/>
            <person name="Bennetzen J.L."/>
            <person name="Choi D."/>
        </authorList>
    </citation>
    <scope>NUCLEOTIDE SEQUENCE [LARGE SCALE GENOMIC DNA]</scope>
    <source>
        <strain evidence="3">cv. PBC81</strain>
    </source>
</reference>
<keyword evidence="3" id="KW-1185">Reference proteome</keyword>
<dbReference type="Proteomes" id="UP000224567">
    <property type="component" value="Unassembled WGS sequence"/>
</dbReference>
<reference evidence="3" key="2">
    <citation type="journal article" date="2017" name="J. Anim. Genet.">
        <title>Multiple reference genome sequences of hot pepper reveal the massive evolution of plant disease resistance genes by retroduplication.</title>
        <authorList>
            <person name="Kim S."/>
            <person name="Park J."/>
            <person name="Yeom S.-I."/>
            <person name="Kim Y.-M."/>
            <person name="Seo E."/>
            <person name="Kim K.-T."/>
            <person name="Kim M.-S."/>
            <person name="Lee J.M."/>
            <person name="Cheong K."/>
            <person name="Shin H.-S."/>
            <person name="Kim S.-B."/>
            <person name="Han K."/>
            <person name="Lee J."/>
            <person name="Park M."/>
            <person name="Lee H.-A."/>
            <person name="Lee H.-Y."/>
            <person name="Lee Y."/>
            <person name="Oh S."/>
            <person name="Lee J.H."/>
            <person name="Choi E."/>
            <person name="Choi E."/>
            <person name="Lee S.E."/>
            <person name="Jeon J."/>
            <person name="Kim H."/>
            <person name="Choi G."/>
            <person name="Song H."/>
            <person name="Lee J."/>
            <person name="Lee S.-C."/>
            <person name="Kwon J.-K."/>
            <person name="Lee H.-Y."/>
            <person name="Koo N."/>
            <person name="Hong Y."/>
            <person name="Kim R.W."/>
            <person name="Kang W.-H."/>
            <person name="Huh J.H."/>
            <person name="Kang B.-C."/>
            <person name="Yang T.-J."/>
            <person name="Lee Y.-H."/>
            <person name="Bennetzen J.L."/>
            <person name="Choi D."/>
        </authorList>
    </citation>
    <scope>NUCLEOTIDE SEQUENCE [LARGE SCALE GENOMIC DNA]</scope>
    <source>
        <strain evidence="3">cv. PBC81</strain>
    </source>
</reference>
<evidence type="ECO:0000313" key="3">
    <source>
        <dbReference type="Proteomes" id="UP000224567"/>
    </source>
</evidence>
<comment type="caution">
    <text evidence="2">The sequence shown here is derived from an EMBL/GenBank/DDBJ whole genome shotgun (WGS) entry which is preliminary data.</text>
</comment>
<organism evidence="2 3">
    <name type="scientific">Capsicum baccatum</name>
    <name type="common">Peruvian pepper</name>
    <dbReference type="NCBI Taxonomy" id="33114"/>
    <lineage>
        <taxon>Eukaryota</taxon>
        <taxon>Viridiplantae</taxon>
        <taxon>Streptophyta</taxon>
        <taxon>Embryophyta</taxon>
        <taxon>Tracheophyta</taxon>
        <taxon>Spermatophyta</taxon>
        <taxon>Magnoliopsida</taxon>
        <taxon>eudicotyledons</taxon>
        <taxon>Gunneridae</taxon>
        <taxon>Pentapetalae</taxon>
        <taxon>asterids</taxon>
        <taxon>lamiids</taxon>
        <taxon>Solanales</taxon>
        <taxon>Solanaceae</taxon>
        <taxon>Solanoideae</taxon>
        <taxon>Capsiceae</taxon>
        <taxon>Capsicum</taxon>
    </lineage>
</organism>
<protein>
    <submittedName>
        <fullName evidence="2">Uncharacterized protein</fullName>
    </submittedName>
</protein>
<dbReference type="OrthoDB" id="1835723at2759"/>
<feature type="compositionally biased region" description="Basic and acidic residues" evidence="1">
    <location>
        <begin position="161"/>
        <end position="181"/>
    </location>
</feature>
<dbReference type="EMBL" id="MLFT02000003">
    <property type="protein sequence ID" value="PHT53270.1"/>
    <property type="molecule type" value="Genomic_DNA"/>
</dbReference>
<proteinExistence type="predicted"/>
<feature type="region of interest" description="Disordered" evidence="1">
    <location>
        <begin position="142"/>
        <end position="203"/>
    </location>
</feature>
<evidence type="ECO:0000256" key="1">
    <source>
        <dbReference type="SAM" id="MobiDB-lite"/>
    </source>
</evidence>
<accession>A0A2G2X727</accession>
<evidence type="ECO:0000313" key="2">
    <source>
        <dbReference type="EMBL" id="PHT53270.1"/>
    </source>
</evidence>
<dbReference type="AlphaFoldDB" id="A0A2G2X727"/>
<name>A0A2G2X727_CAPBA</name>